<accession>A0A0V8JN55</accession>
<dbReference type="Gene3D" id="3.40.50.280">
    <property type="entry name" value="Cobalamin-binding domain"/>
    <property type="match status" value="1"/>
</dbReference>
<dbReference type="Proteomes" id="UP000053681">
    <property type="component" value="Unassembled WGS sequence"/>
</dbReference>
<comment type="caution">
    <text evidence="2">The sequence shown here is derived from an EMBL/GenBank/DDBJ whole genome shotgun (WGS) entry which is preliminary data.</text>
</comment>
<dbReference type="Gene3D" id="3.20.20.240">
    <property type="entry name" value="Methylmalonyl-CoA mutase"/>
    <property type="match status" value="1"/>
</dbReference>
<gene>
    <name evidence="2" type="ORF">AS180_07870</name>
</gene>
<name>A0A0V8JN55_9BACI</name>
<dbReference type="SUPFAM" id="SSF51703">
    <property type="entry name" value="Cobalamin (vitamin B12)-dependent enzymes"/>
    <property type="match status" value="1"/>
</dbReference>
<proteinExistence type="predicted"/>
<dbReference type="RefSeq" id="WP_025909223.1">
    <property type="nucleotide sequence ID" value="NZ_KQ758639.1"/>
</dbReference>
<dbReference type="Pfam" id="PF01642">
    <property type="entry name" value="MM_CoA_mutase"/>
    <property type="match status" value="1"/>
</dbReference>
<protein>
    <recommendedName>
        <fullName evidence="1">Methylmalonyl-CoA mutase alpha/beta chain catalytic domain-containing protein</fullName>
    </recommendedName>
</protein>
<dbReference type="PANTHER" id="PTHR48101">
    <property type="entry name" value="METHYLMALONYL-COA MUTASE, MITOCHONDRIAL-RELATED"/>
    <property type="match status" value="1"/>
</dbReference>
<dbReference type="GO" id="GO:0019678">
    <property type="term" value="P:propionate metabolic process, methylmalonyl pathway"/>
    <property type="evidence" value="ECO:0007669"/>
    <property type="project" value="TreeGrafter"/>
</dbReference>
<dbReference type="AlphaFoldDB" id="A0A0V8JN55"/>
<keyword evidence="3" id="KW-1185">Reference proteome</keyword>
<dbReference type="InterPro" id="IPR016176">
    <property type="entry name" value="Cbl-dep_enz_cat"/>
</dbReference>
<dbReference type="GO" id="GO:0031419">
    <property type="term" value="F:cobalamin binding"/>
    <property type="evidence" value="ECO:0007669"/>
    <property type="project" value="InterPro"/>
</dbReference>
<feature type="domain" description="Methylmalonyl-CoA mutase alpha/beta chain catalytic" evidence="1">
    <location>
        <begin position="36"/>
        <end position="485"/>
    </location>
</feature>
<dbReference type="GO" id="GO:0004494">
    <property type="term" value="F:methylmalonyl-CoA mutase activity"/>
    <property type="evidence" value="ECO:0007669"/>
    <property type="project" value="TreeGrafter"/>
</dbReference>
<dbReference type="GO" id="GO:0005737">
    <property type="term" value="C:cytoplasm"/>
    <property type="evidence" value="ECO:0007669"/>
    <property type="project" value="TreeGrafter"/>
</dbReference>
<dbReference type="InterPro" id="IPR006099">
    <property type="entry name" value="MeMalonylCoA_mutase_a/b_cat"/>
</dbReference>
<evidence type="ECO:0000313" key="2">
    <source>
        <dbReference type="EMBL" id="KSU88485.1"/>
    </source>
</evidence>
<evidence type="ECO:0000313" key="3">
    <source>
        <dbReference type="Proteomes" id="UP000053681"/>
    </source>
</evidence>
<reference evidence="2 3" key="1">
    <citation type="submission" date="2015-11" db="EMBL/GenBank/DDBJ databases">
        <title>Bacillus caseinolyticus sp nov.</title>
        <authorList>
            <person name="Dastager S.G."/>
            <person name="Mawlankar R."/>
        </authorList>
    </citation>
    <scope>NUCLEOTIDE SEQUENCE [LARGE SCALE GENOMIC DNA]</scope>
    <source>
        <strain evidence="2 3">SGD-V-76</strain>
    </source>
</reference>
<sequence length="650" mass="74044">MNKPSFHEFAYTPQQEWIQEVKKALKDDPHLYEKETFENIFLKTLYRKNDVQDLPHLKDEELYLFVRGIDSHFVSNEWNIAQRINVAVPKKANQMIKEALDNGQTSLAIELNPISIKGKNPLTVPFTELKSGVLLSNYADLCALFKDIQLPEVPLFIPSGYTALPLIESIDTYCQQEGITLSQVAGVVGMDPLGSLAEHAHSPIPITDLYHDMANAIAFVQEKKSSLKTVLIDTKPYHMSGATAVQELAYALSTAVQYMDECLRRNIPLHHVLPHLAFSFSTSSQLFMEVSKLRAFRLLWLQAVRAFSQTIDVPLPFIHVNTSIHTLSSQDLHTNILRGTLQAFAGIIGGANSLHVYPYDAISKQSTELSNRLARNTQLMLREESQLGRVIDPAGGSWYIESYTHELAEKAWKLFQKMESKGGMEACLESGWIQCELQHVSEEKREQIHSRNERMVGITHYVSPSKTTYEEDNVANKDYHEYQLQLRNELTASSLLVNAHEEQSPSQAILFLNQWRKSEAFEQMRERTKGLTIGCIELSESKLVKQQKEFAYDFFQSGGFQCETFSPLYHDLDTIEWLKKRPCHAYVVCGEPEQVKDMLAFLNGYKQEKLYVFVVAKSEVDGAAEFINENVNAINCFAQLVRWIEVNQHV</sequence>
<dbReference type="PANTHER" id="PTHR48101:SF4">
    <property type="entry name" value="METHYLMALONYL-COA MUTASE, MITOCHONDRIAL"/>
    <property type="match status" value="1"/>
</dbReference>
<organism evidence="2 3">
    <name type="scientific">Priestia veravalensis</name>
    <dbReference type="NCBI Taxonomy" id="1414648"/>
    <lineage>
        <taxon>Bacteria</taxon>
        <taxon>Bacillati</taxon>
        <taxon>Bacillota</taxon>
        <taxon>Bacilli</taxon>
        <taxon>Bacillales</taxon>
        <taxon>Bacillaceae</taxon>
        <taxon>Priestia</taxon>
    </lineage>
</organism>
<evidence type="ECO:0000259" key="1">
    <source>
        <dbReference type="Pfam" id="PF01642"/>
    </source>
</evidence>
<dbReference type="EMBL" id="LNQP01000023">
    <property type="protein sequence ID" value="KSU88485.1"/>
    <property type="molecule type" value="Genomic_DNA"/>
</dbReference>